<evidence type="ECO:0000256" key="1">
    <source>
        <dbReference type="ARBA" id="ARBA00023015"/>
    </source>
</evidence>
<dbReference type="GO" id="GO:0003700">
    <property type="term" value="F:DNA-binding transcription factor activity"/>
    <property type="evidence" value="ECO:0007669"/>
    <property type="project" value="InterPro"/>
</dbReference>
<name>A0A846RNA0_9MICC</name>
<dbReference type="InterPro" id="IPR046335">
    <property type="entry name" value="LacI/GalR-like_sensor"/>
</dbReference>
<dbReference type="InterPro" id="IPR036388">
    <property type="entry name" value="WH-like_DNA-bd_sf"/>
</dbReference>
<evidence type="ECO:0000313" key="6">
    <source>
        <dbReference type="Proteomes" id="UP000547458"/>
    </source>
</evidence>
<dbReference type="PROSITE" id="PS00894">
    <property type="entry name" value="HTH_DEOR_1"/>
    <property type="match status" value="1"/>
</dbReference>
<keyword evidence="2 5" id="KW-0238">DNA-binding</keyword>
<evidence type="ECO:0000256" key="2">
    <source>
        <dbReference type="ARBA" id="ARBA00023125"/>
    </source>
</evidence>
<evidence type="ECO:0000256" key="3">
    <source>
        <dbReference type="ARBA" id="ARBA00023163"/>
    </source>
</evidence>
<dbReference type="SMART" id="SM00420">
    <property type="entry name" value="HTH_DEOR"/>
    <property type="match status" value="1"/>
</dbReference>
<dbReference type="PANTHER" id="PTHR30146:SF155">
    <property type="entry name" value="ALANINE RACEMASE"/>
    <property type="match status" value="1"/>
</dbReference>
<dbReference type="PRINTS" id="PR00037">
    <property type="entry name" value="HTHLACR"/>
</dbReference>
<evidence type="ECO:0000259" key="4">
    <source>
        <dbReference type="PROSITE" id="PS51000"/>
    </source>
</evidence>
<reference evidence="5 6" key="1">
    <citation type="submission" date="2020-03" db="EMBL/GenBank/DDBJ databases">
        <title>Sequencing the genomes of 1000 actinobacteria strains.</title>
        <authorList>
            <person name="Klenk H.-P."/>
        </authorList>
    </citation>
    <scope>NUCLEOTIDE SEQUENCE [LARGE SCALE GENOMIC DNA]</scope>
    <source>
        <strain evidence="5 6">DSM 16403</strain>
    </source>
</reference>
<organism evidence="5 6">
    <name type="scientific">Arthrobacter pigmenti</name>
    <dbReference type="NCBI Taxonomy" id="271432"/>
    <lineage>
        <taxon>Bacteria</taxon>
        <taxon>Bacillati</taxon>
        <taxon>Actinomycetota</taxon>
        <taxon>Actinomycetes</taxon>
        <taxon>Micrococcales</taxon>
        <taxon>Micrococcaceae</taxon>
        <taxon>Arthrobacter</taxon>
    </lineage>
</organism>
<feature type="domain" description="HTH deoR-type" evidence="4">
    <location>
        <begin position="3"/>
        <end position="58"/>
    </location>
</feature>
<dbReference type="Pfam" id="PF08220">
    <property type="entry name" value="HTH_DeoR"/>
    <property type="match status" value="1"/>
</dbReference>
<dbReference type="InterPro" id="IPR028082">
    <property type="entry name" value="Peripla_BP_I"/>
</dbReference>
<dbReference type="InterPro" id="IPR036390">
    <property type="entry name" value="WH_DNA-bd_sf"/>
</dbReference>
<keyword evidence="3" id="KW-0804">Transcription</keyword>
<evidence type="ECO:0000313" key="5">
    <source>
        <dbReference type="EMBL" id="NJC21617.1"/>
    </source>
</evidence>
<comment type="caution">
    <text evidence="5">The sequence shown here is derived from an EMBL/GenBank/DDBJ whole genome shotgun (WGS) entry which is preliminary data.</text>
</comment>
<sequence length="369" mass="38623">MLGEERHEKILRELELRGTLKVNDFAARTGLSGMTIRRDLAHLADQGLLKRVHGGAVPAGIERAGAAAGRRARPVATLGLIVPTSGYYFPAVIRGAEAAARVHNARLVLGVSNYSVEEESRQLERLVANGVDGILLASSGSTDDGSPTLELLSRLGVPVVLVERSGRAELAGASLESVMSDHSYGAELAVRHLASLGHNRIGLAVATSPTAPWLREGHGRAVQRLGLEPDAPVIEFTRAGPGIGNNRDVLRAFLDDCVASDTRAVLVLPDEEAIALVGIAQESGLEVPGDLSIVAYDDEVAELAGVPLTAVAPPKRDVGYSAVTMCMERLSHRGSGAASHVLRSVNLAPSLIVRESTGAAHTSAVTIDG</sequence>
<dbReference type="GO" id="GO:0000976">
    <property type="term" value="F:transcription cis-regulatory region binding"/>
    <property type="evidence" value="ECO:0007669"/>
    <property type="project" value="TreeGrafter"/>
</dbReference>
<proteinExistence type="predicted"/>
<dbReference type="Gene3D" id="3.40.50.2300">
    <property type="match status" value="2"/>
</dbReference>
<gene>
    <name evidence="5" type="ORF">BJ994_000693</name>
</gene>
<dbReference type="Gene3D" id="1.10.10.10">
    <property type="entry name" value="Winged helix-like DNA-binding domain superfamily/Winged helix DNA-binding domain"/>
    <property type="match status" value="1"/>
</dbReference>
<dbReference type="InterPro" id="IPR001034">
    <property type="entry name" value="DeoR_HTH"/>
</dbReference>
<dbReference type="SUPFAM" id="SSF46785">
    <property type="entry name" value="Winged helix' DNA-binding domain"/>
    <property type="match status" value="1"/>
</dbReference>
<keyword evidence="1" id="KW-0805">Transcription regulation</keyword>
<dbReference type="PROSITE" id="PS51000">
    <property type="entry name" value="HTH_DEOR_2"/>
    <property type="match status" value="1"/>
</dbReference>
<dbReference type="InterPro" id="IPR018356">
    <property type="entry name" value="Tscrpt_reg_HTH_DeoR_CS"/>
</dbReference>
<dbReference type="Pfam" id="PF13377">
    <property type="entry name" value="Peripla_BP_3"/>
    <property type="match status" value="1"/>
</dbReference>
<dbReference type="PANTHER" id="PTHR30146">
    <property type="entry name" value="LACI-RELATED TRANSCRIPTIONAL REPRESSOR"/>
    <property type="match status" value="1"/>
</dbReference>
<dbReference type="Proteomes" id="UP000547458">
    <property type="component" value="Unassembled WGS sequence"/>
</dbReference>
<dbReference type="EMBL" id="JAATJL010000001">
    <property type="protein sequence ID" value="NJC21617.1"/>
    <property type="molecule type" value="Genomic_DNA"/>
</dbReference>
<dbReference type="SUPFAM" id="SSF53822">
    <property type="entry name" value="Periplasmic binding protein-like I"/>
    <property type="match status" value="1"/>
</dbReference>
<keyword evidence="6" id="KW-1185">Reference proteome</keyword>
<accession>A0A846RNA0</accession>
<dbReference type="RefSeq" id="WP_167991518.1">
    <property type="nucleotide sequence ID" value="NZ_JAATJL010000001.1"/>
</dbReference>
<dbReference type="AlphaFoldDB" id="A0A846RNA0"/>
<protein>
    <submittedName>
        <fullName evidence="5">DNA-binding LacI/PurR family transcriptional regulator</fullName>
    </submittedName>
</protein>